<gene>
    <name evidence="3" type="ORF">MO867_09840</name>
</gene>
<dbReference type="Pfam" id="PF13205">
    <property type="entry name" value="Big_5"/>
    <property type="match status" value="1"/>
</dbReference>
<name>A0A9X2ENY6_9GAMM</name>
<dbReference type="InterPro" id="IPR014755">
    <property type="entry name" value="Cu-Rt/internalin_Ig-like"/>
</dbReference>
<keyword evidence="4" id="KW-1185">Reference proteome</keyword>
<dbReference type="AlphaFoldDB" id="A0A9X2ENY6"/>
<dbReference type="PANTHER" id="PTHR24104:SF25">
    <property type="entry name" value="PROTEIN LIN-41"/>
    <property type="match status" value="1"/>
</dbReference>
<dbReference type="Gene3D" id="2.120.10.30">
    <property type="entry name" value="TolB, C-terminal domain"/>
    <property type="match status" value="1"/>
</dbReference>
<dbReference type="InterPro" id="IPR050952">
    <property type="entry name" value="TRIM-NHL_E3_ligases"/>
</dbReference>
<sequence>MDLADISLSGAMQGIGELFQIDEDTLELRPNEIWSEGQELTLLINAEDKVGNKMAEVSAKYRIQSVAPTVEKFYPEAIRLEKNESIKIEFSETMNPESLQLTGELLEDEYKIVWSTGNVENDTLSISPKEYWIAGQGRSVIVDVQDLAGNAVTTLDNSFTVPMYFENFASAAVVVGQDDFSSRAEGLSAKNLGAFPIASAAVSSDGKLFVSDQRNNRVLAFNAIPSVNGAPADFGIGVDSLDSTDSSDEQKTLQVPTQVTVDGNKFVISQAEGEGRILIYNSIPQNGDAVPSVILGTGNEDANECNSADSLITSILVDGKVISADEENSRALIWNSIPADSNAPADLVVGQPTLENCYFNGGVEGDEEVPSARVLAFPSAVWSDGQKLAILDSGNNRVLLWNQLPTENHVAADIVLGQEDFGDHDWGDTTTDKDFLFPWMGIWSNGIQLFVTDTENHRVLIWNQWPESNYAPADYVLGQSDFTKNIGNDTNQNGISDEGELPSAFTLNVPTGVFGYKNNLFVTDSANNRILIFKSH</sequence>
<reference evidence="3" key="1">
    <citation type="journal article" date="2022" name="Arch. Microbiol.">
        <title>Microbulbifer okhotskensis sp. nov., isolated from a deep bottom sediment of the Okhotsk Sea.</title>
        <authorList>
            <person name="Romanenko L."/>
            <person name="Kurilenko V."/>
            <person name="Otstavnykh N."/>
            <person name="Velansky P."/>
            <person name="Isaeva M."/>
            <person name="Mikhailov V."/>
        </authorList>
    </citation>
    <scope>NUCLEOTIDE SEQUENCE</scope>
    <source>
        <strain evidence="3">OS29</strain>
    </source>
</reference>
<dbReference type="SUPFAM" id="SSF75011">
    <property type="entry name" value="3-carboxy-cis,cis-mucoante lactonizing enzyme"/>
    <property type="match status" value="1"/>
</dbReference>
<dbReference type="PANTHER" id="PTHR24104">
    <property type="entry name" value="E3 UBIQUITIN-PROTEIN LIGASE NHLRC1-RELATED"/>
    <property type="match status" value="1"/>
</dbReference>
<organism evidence="3 4">
    <name type="scientific">Microbulbifer okhotskensis</name>
    <dbReference type="NCBI Taxonomy" id="2926617"/>
    <lineage>
        <taxon>Bacteria</taxon>
        <taxon>Pseudomonadati</taxon>
        <taxon>Pseudomonadota</taxon>
        <taxon>Gammaproteobacteria</taxon>
        <taxon>Cellvibrionales</taxon>
        <taxon>Microbulbiferaceae</taxon>
        <taxon>Microbulbifer</taxon>
    </lineage>
</organism>
<accession>A0A9X2ENY6</accession>
<comment type="caution">
    <text evidence="3">The sequence shown here is derived from an EMBL/GenBank/DDBJ whole genome shotgun (WGS) entry which is preliminary data.</text>
</comment>
<feature type="domain" description="SbsA Ig-like" evidence="2">
    <location>
        <begin position="66"/>
        <end position="160"/>
    </location>
</feature>
<dbReference type="Gene3D" id="2.60.40.1220">
    <property type="match status" value="1"/>
</dbReference>
<dbReference type="InterPro" id="IPR032812">
    <property type="entry name" value="SbsA_Ig"/>
</dbReference>
<evidence type="ECO:0000313" key="4">
    <source>
        <dbReference type="Proteomes" id="UP001139028"/>
    </source>
</evidence>
<dbReference type="GO" id="GO:0008270">
    <property type="term" value="F:zinc ion binding"/>
    <property type="evidence" value="ECO:0007669"/>
    <property type="project" value="UniProtKB-KW"/>
</dbReference>
<proteinExistence type="predicted"/>
<keyword evidence="1" id="KW-0732">Signal</keyword>
<dbReference type="RefSeq" id="WP_252466228.1">
    <property type="nucleotide sequence ID" value="NZ_JALBWM010000033.1"/>
</dbReference>
<protein>
    <submittedName>
        <fullName evidence="3">Ig-like domain-containing protein</fullName>
    </submittedName>
</protein>
<evidence type="ECO:0000256" key="1">
    <source>
        <dbReference type="ARBA" id="ARBA00022729"/>
    </source>
</evidence>
<evidence type="ECO:0000259" key="2">
    <source>
        <dbReference type="Pfam" id="PF13205"/>
    </source>
</evidence>
<dbReference type="InterPro" id="IPR011042">
    <property type="entry name" value="6-blade_b-propeller_TolB-like"/>
</dbReference>
<dbReference type="EMBL" id="JALBWM010000033">
    <property type="protein sequence ID" value="MCO1334640.1"/>
    <property type="molecule type" value="Genomic_DNA"/>
</dbReference>
<dbReference type="Proteomes" id="UP001139028">
    <property type="component" value="Unassembled WGS sequence"/>
</dbReference>
<evidence type="ECO:0000313" key="3">
    <source>
        <dbReference type="EMBL" id="MCO1334640.1"/>
    </source>
</evidence>